<dbReference type="Gene3D" id="3.10.105.10">
    <property type="entry name" value="Dipeptide-binding Protein, Domain 3"/>
    <property type="match status" value="1"/>
</dbReference>
<keyword evidence="4 5" id="KW-0732">Signal</keyword>
<dbReference type="GO" id="GO:1904680">
    <property type="term" value="F:peptide transmembrane transporter activity"/>
    <property type="evidence" value="ECO:0007669"/>
    <property type="project" value="TreeGrafter"/>
</dbReference>
<dbReference type="PANTHER" id="PTHR30290">
    <property type="entry name" value="PERIPLASMIC BINDING COMPONENT OF ABC TRANSPORTER"/>
    <property type="match status" value="1"/>
</dbReference>
<dbReference type="EMBL" id="AP027266">
    <property type="protein sequence ID" value="BDW85253.1"/>
    <property type="molecule type" value="Genomic_DNA"/>
</dbReference>
<dbReference type="SUPFAM" id="SSF53850">
    <property type="entry name" value="Periplasmic binding protein-like II"/>
    <property type="match status" value="1"/>
</dbReference>
<keyword evidence="3" id="KW-0813">Transport</keyword>
<organism evidence="7 8">
    <name type="scientific">Roseicyclus marinus</name>
    <dbReference type="NCBI Taxonomy" id="2161673"/>
    <lineage>
        <taxon>Bacteria</taxon>
        <taxon>Pseudomonadati</taxon>
        <taxon>Pseudomonadota</taxon>
        <taxon>Alphaproteobacteria</taxon>
        <taxon>Rhodobacterales</taxon>
        <taxon>Roseobacteraceae</taxon>
        <taxon>Roseicyclus</taxon>
    </lineage>
</organism>
<reference evidence="7 8" key="1">
    <citation type="submission" date="2023-01" db="EMBL/GenBank/DDBJ databases">
        <title>Complete genome sequence of Roseicyclus marinus strain Dej080120_10.</title>
        <authorList>
            <person name="Ueki S."/>
            <person name="Maruyama F."/>
        </authorList>
    </citation>
    <scope>NUCLEOTIDE SEQUENCE [LARGE SCALE GENOMIC DNA]</scope>
    <source>
        <strain evidence="7 8">Dej080120_10</strain>
    </source>
</reference>
<dbReference type="GO" id="GO:0043190">
    <property type="term" value="C:ATP-binding cassette (ABC) transporter complex"/>
    <property type="evidence" value="ECO:0007669"/>
    <property type="project" value="InterPro"/>
</dbReference>
<dbReference type="Gene3D" id="3.40.190.10">
    <property type="entry name" value="Periplasmic binding protein-like II"/>
    <property type="match status" value="1"/>
</dbReference>
<keyword evidence="8" id="KW-1185">Reference proteome</keyword>
<comment type="similarity">
    <text evidence="2">Belongs to the bacterial solute-binding protein 5 family.</text>
</comment>
<evidence type="ECO:0000256" key="3">
    <source>
        <dbReference type="ARBA" id="ARBA00022448"/>
    </source>
</evidence>
<dbReference type="RefSeq" id="WP_338275929.1">
    <property type="nucleotide sequence ID" value="NZ_AP027266.1"/>
</dbReference>
<evidence type="ECO:0000313" key="8">
    <source>
        <dbReference type="Proteomes" id="UP001337723"/>
    </source>
</evidence>
<evidence type="ECO:0000313" key="7">
    <source>
        <dbReference type="EMBL" id="BDW85253.1"/>
    </source>
</evidence>
<dbReference type="Pfam" id="PF00496">
    <property type="entry name" value="SBP_bac_5"/>
    <property type="match status" value="1"/>
</dbReference>
<accession>A0AA48HBJ4</accession>
<protein>
    <submittedName>
        <fullName evidence="7">Peptide ABC transporter substrate-binding protein</fullName>
    </submittedName>
</protein>
<comment type="subcellular location">
    <subcellularLocation>
        <location evidence="1">Periplasm</location>
    </subcellularLocation>
</comment>
<dbReference type="CDD" id="cd08498">
    <property type="entry name" value="PBP2_NikA_DppA_OppA_like_2"/>
    <property type="match status" value="1"/>
</dbReference>
<evidence type="ECO:0000256" key="1">
    <source>
        <dbReference type="ARBA" id="ARBA00004418"/>
    </source>
</evidence>
<dbReference type="Proteomes" id="UP001337723">
    <property type="component" value="Chromosome"/>
</dbReference>
<feature type="signal peptide" evidence="5">
    <location>
        <begin position="1"/>
        <end position="24"/>
    </location>
</feature>
<dbReference type="InterPro" id="IPR000914">
    <property type="entry name" value="SBP_5_dom"/>
</dbReference>
<feature type="chain" id="PRO_5046922004" evidence="5">
    <location>
        <begin position="25"/>
        <end position="541"/>
    </location>
</feature>
<dbReference type="PANTHER" id="PTHR30290:SF9">
    <property type="entry name" value="OLIGOPEPTIDE-BINDING PROTEIN APPA"/>
    <property type="match status" value="1"/>
</dbReference>
<dbReference type="InterPro" id="IPR039424">
    <property type="entry name" value="SBP_5"/>
</dbReference>
<dbReference type="GO" id="GO:0015833">
    <property type="term" value="P:peptide transport"/>
    <property type="evidence" value="ECO:0007669"/>
    <property type="project" value="TreeGrafter"/>
</dbReference>
<gene>
    <name evidence="7" type="ORF">MACH21_14300</name>
</gene>
<dbReference type="AlphaFoldDB" id="A0AA48HBJ4"/>
<proteinExistence type="inferred from homology"/>
<evidence type="ECO:0000256" key="5">
    <source>
        <dbReference type="SAM" id="SignalP"/>
    </source>
</evidence>
<evidence type="ECO:0000256" key="2">
    <source>
        <dbReference type="ARBA" id="ARBA00005695"/>
    </source>
</evidence>
<name>A0AA48HBJ4_9RHOB</name>
<dbReference type="KEGG" id="rmai:MACH21_14300"/>
<sequence length="541" mass="58527">MSRPVFRGLAAALLASAIPALPLAAQELRIGLASEPSSADPHFHNLGPNNQLRRNIFESLVGTDEAQQLTPLLAESWEPASDTSWRFNLRQGVTFSDGSPFDAYDVVYTVCRIPGVPDSPSLFTTYTGGITGMEVVDPHTLIVHSADPYPLMPTEFSTFGIISARANGVDTSSLEFSTEGCGDDLPVPATQAFNDGTAAVGTGPFLLESFRRGEGIELVRNPDYWGEAAPWERVTMLPLTSDGPRVAALIAGDVNFIENPPLQDLDRLRADSDLRVVQGISNRVIYIHLDHAQVPSPMITGTDGANPLQDIRVREALTIAVNRDAIVERIMGGVAVSAGELLPPGMFGAHEDGDLPPRAYDAERAQALLAEAGYPDGFGITIGTPNDRYINDAQVAQAVAQMWSRIGIETEIDASTASTFFSRRNAFEFSAYLAGWGAGTGEMSSPLRALLATRNSDLGLGGTNRGQYSNPEMDAVLIEALRTVDDDAREALLRQASRMAMDDYAIIPLHYEVTPWAMRASIDYVPRADQYTLPYMIRPAQ</sequence>
<evidence type="ECO:0000256" key="4">
    <source>
        <dbReference type="ARBA" id="ARBA00022729"/>
    </source>
</evidence>
<dbReference type="InterPro" id="IPR030678">
    <property type="entry name" value="Peptide/Ni-bd"/>
</dbReference>
<evidence type="ECO:0000259" key="6">
    <source>
        <dbReference type="Pfam" id="PF00496"/>
    </source>
</evidence>
<dbReference type="PIRSF" id="PIRSF002741">
    <property type="entry name" value="MppA"/>
    <property type="match status" value="1"/>
</dbReference>
<feature type="domain" description="Solute-binding protein family 5" evidence="6">
    <location>
        <begin position="69"/>
        <end position="455"/>
    </location>
</feature>
<dbReference type="GO" id="GO:0030288">
    <property type="term" value="C:outer membrane-bounded periplasmic space"/>
    <property type="evidence" value="ECO:0007669"/>
    <property type="project" value="UniProtKB-ARBA"/>
</dbReference>